<dbReference type="Proteomes" id="UP000189739">
    <property type="component" value="Unassembled WGS sequence"/>
</dbReference>
<dbReference type="STRING" id="1792845.BC343_19725"/>
<sequence>MIKVKSLKIVEFRGIRDLEIDFNSKNFAVSGRNGTGKSGIVDALEFALTGSISRLAGAGTGGISLKEHAPHVDSRKKPASSKVIVKVHLSEINKEVTIERCVSNPDEPTVVPSSPAILGAIKEVSRHPEFTLSRRELIKYVLTGPGERAKEIQALLRLEKIEQVRTLLQKIANADKRDISPLATIRDQAKQHLLTSLGLTSANTEQILKIVNENRKQLGLSELTEFNSTTSFREGLNVTKQEQQSVISKVTALANLANLRQQLKSYNEGALTDAFDEVIERIEVLNVDKELLNSLNKENFLKTALALVEDEHCPVCDTIFETLELKAIIEKKLRDLKTVANQRKEIEDELVSFKIQLDQLIYQLQQIKGYGALLIPKVEITAIEQYLVALQKKTKAIAAFLPIEDLISELGDYGSAPVELEPVIVALENGVNNIPEPSKQDAAKEFLILANEKLDAYRSAAATHKHAEEKEKRSASISKKYGDVVTSVLEQLYKDVEAKFAEYYRFINQDDESAFTAQLTASAGKLAFNVDFYGRGYFPPGAYHSEGHQDGMGLCLYLALMKHLLGDKFTFAVLDDVLMSVDSGHRREVCKLLKEKFPNTQFILTTHDSVWLKHMKTAGLIQSKSSLQFRKWDVDNGPNQWNDKDVWQEIENHLSLNDVGSAAYVLRNYLEYMATELSHRLRTRVEFRGDAQFSLGDLLPPATSQFSKLLGDGIKAAKSWQKIDLEEQLKQRKIAFDRLVTKSMVEQWQTNSSIHYNEWVNLQASEFRPVAAAFKGLMEGFSCTDIGCDSTLYVVPEKGEREMLRCSCGSVMINLKVK</sequence>
<protein>
    <recommendedName>
        <fullName evidence="2">RecF/RecN/SMC N-terminal domain-containing protein</fullName>
    </recommendedName>
</protein>
<dbReference type="AlphaFoldDB" id="A0A1S9P6S6"/>
<evidence type="ECO:0000313" key="4">
    <source>
        <dbReference type="Proteomes" id="UP000189739"/>
    </source>
</evidence>
<organism evidence="3 4">
    <name type="scientific">Mucilaginibacter pedocola</name>
    <dbReference type="NCBI Taxonomy" id="1792845"/>
    <lineage>
        <taxon>Bacteria</taxon>
        <taxon>Pseudomonadati</taxon>
        <taxon>Bacteroidota</taxon>
        <taxon>Sphingobacteriia</taxon>
        <taxon>Sphingobacteriales</taxon>
        <taxon>Sphingobacteriaceae</taxon>
        <taxon>Mucilaginibacter</taxon>
    </lineage>
</organism>
<feature type="coiled-coil region" evidence="1">
    <location>
        <begin position="329"/>
        <end position="356"/>
    </location>
</feature>
<proteinExistence type="predicted"/>
<dbReference type="Pfam" id="PF02463">
    <property type="entry name" value="SMC_N"/>
    <property type="match status" value="1"/>
</dbReference>
<keyword evidence="1" id="KW-0175">Coiled coil</keyword>
<dbReference type="Gene3D" id="3.40.50.300">
    <property type="entry name" value="P-loop containing nucleotide triphosphate hydrolases"/>
    <property type="match status" value="2"/>
</dbReference>
<dbReference type="RefSeq" id="WP_078351621.1">
    <property type="nucleotide sequence ID" value="NZ_MBTF01000039.1"/>
</dbReference>
<feature type="domain" description="RecF/RecN/SMC N-terminal" evidence="2">
    <location>
        <begin position="4"/>
        <end position="618"/>
    </location>
</feature>
<dbReference type="InterPro" id="IPR003395">
    <property type="entry name" value="RecF/RecN/SMC_N"/>
</dbReference>
<reference evidence="3 4" key="1">
    <citation type="submission" date="2016-07" db="EMBL/GenBank/DDBJ databases">
        <title>Genomic analysis of zinc-resistant bacterium Mucilaginibacter pedocola TBZ30.</title>
        <authorList>
            <person name="Huang J."/>
            <person name="Tang J."/>
        </authorList>
    </citation>
    <scope>NUCLEOTIDE SEQUENCE [LARGE SCALE GENOMIC DNA]</scope>
    <source>
        <strain evidence="3 4">TBZ30</strain>
    </source>
</reference>
<accession>A0A1S9P6S6</accession>
<dbReference type="PANTHER" id="PTHR32114">
    <property type="entry name" value="ABC TRANSPORTER ABCH.3"/>
    <property type="match status" value="1"/>
</dbReference>
<dbReference type="InterPro" id="IPR027417">
    <property type="entry name" value="P-loop_NTPase"/>
</dbReference>
<comment type="caution">
    <text evidence="3">The sequence shown here is derived from an EMBL/GenBank/DDBJ whole genome shotgun (WGS) entry which is preliminary data.</text>
</comment>
<gene>
    <name evidence="3" type="ORF">BC343_19725</name>
</gene>
<dbReference type="OrthoDB" id="1023918at2"/>
<dbReference type="PANTHER" id="PTHR32114:SF2">
    <property type="entry name" value="ABC TRANSPORTER ABCH.3"/>
    <property type="match status" value="1"/>
</dbReference>
<dbReference type="EMBL" id="MBTF01000039">
    <property type="protein sequence ID" value="OOQ56656.1"/>
    <property type="molecule type" value="Genomic_DNA"/>
</dbReference>
<evidence type="ECO:0000259" key="2">
    <source>
        <dbReference type="Pfam" id="PF02463"/>
    </source>
</evidence>
<keyword evidence="4" id="KW-1185">Reference proteome</keyword>
<name>A0A1S9P6S6_9SPHI</name>
<evidence type="ECO:0000256" key="1">
    <source>
        <dbReference type="SAM" id="Coils"/>
    </source>
</evidence>
<evidence type="ECO:0000313" key="3">
    <source>
        <dbReference type="EMBL" id="OOQ56656.1"/>
    </source>
</evidence>
<dbReference type="SUPFAM" id="SSF52540">
    <property type="entry name" value="P-loop containing nucleoside triphosphate hydrolases"/>
    <property type="match status" value="1"/>
</dbReference>